<dbReference type="SUPFAM" id="SSF47413">
    <property type="entry name" value="lambda repressor-like DNA-binding domains"/>
    <property type="match status" value="1"/>
</dbReference>
<dbReference type="SMART" id="SM00530">
    <property type="entry name" value="HTH_XRE"/>
    <property type="match status" value="1"/>
</dbReference>
<comment type="caution">
    <text evidence="2">The sequence shown here is derived from an EMBL/GenBank/DDBJ whole genome shotgun (WGS) entry which is preliminary data.</text>
</comment>
<dbReference type="PATRIC" id="fig|1230453.4.peg.3131"/>
<evidence type="ECO:0000259" key="1">
    <source>
        <dbReference type="PROSITE" id="PS50943"/>
    </source>
</evidence>
<gene>
    <name evidence="2" type="ORF">C453_15733</name>
</gene>
<dbReference type="Proteomes" id="UP000011612">
    <property type="component" value="Unassembled WGS sequence"/>
</dbReference>
<evidence type="ECO:0000313" key="3">
    <source>
        <dbReference type="Proteomes" id="UP000011612"/>
    </source>
</evidence>
<dbReference type="AlphaFoldDB" id="M0HDJ0"/>
<dbReference type="InterPro" id="IPR017271">
    <property type="entry name" value="Tscrpt_reg_HTH_MJ1545_prd"/>
</dbReference>
<name>M0HDJ0_HALEO</name>
<dbReference type="Gene3D" id="1.10.260.40">
    <property type="entry name" value="lambda repressor-like DNA-binding domains"/>
    <property type="match status" value="1"/>
</dbReference>
<dbReference type="InterPro" id="IPR001387">
    <property type="entry name" value="Cro/C1-type_HTH"/>
</dbReference>
<keyword evidence="3" id="KW-1185">Reference proteome</keyword>
<dbReference type="PROSITE" id="PS50943">
    <property type="entry name" value="HTH_CROC1"/>
    <property type="match status" value="1"/>
</dbReference>
<dbReference type="Pfam" id="PF13560">
    <property type="entry name" value="HTH_31"/>
    <property type="match status" value="1"/>
</dbReference>
<dbReference type="PIRSF" id="PIRSF037724">
    <property type="entry name" value="TF_HTH_MJ1545_prd"/>
    <property type="match status" value="1"/>
</dbReference>
<reference evidence="2 3" key="1">
    <citation type="journal article" date="2014" name="PLoS Genet.">
        <title>Phylogenetically driven sequencing of extremely halophilic archaea reveals strategies for static and dynamic osmo-response.</title>
        <authorList>
            <person name="Becker E.A."/>
            <person name="Seitzer P.M."/>
            <person name="Tritt A."/>
            <person name="Larsen D."/>
            <person name="Krusor M."/>
            <person name="Yao A.I."/>
            <person name="Wu D."/>
            <person name="Madern D."/>
            <person name="Eisen J.A."/>
            <person name="Darling A.E."/>
            <person name="Facciotti M.T."/>
        </authorList>
    </citation>
    <scope>NUCLEOTIDE SEQUENCE [LARGE SCALE GENOMIC DNA]</scope>
    <source>
        <strain evidence="2 3">ATCC BAA-1513</strain>
    </source>
</reference>
<feature type="domain" description="HTH cro/C1-type" evidence="1">
    <location>
        <begin position="32"/>
        <end position="86"/>
    </location>
</feature>
<evidence type="ECO:0000313" key="2">
    <source>
        <dbReference type="EMBL" id="ELZ82550.1"/>
    </source>
</evidence>
<dbReference type="CDD" id="cd00093">
    <property type="entry name" value="HTH_XRE"/>
    <property type="match status" value="1"/>
</dbReference>
<protein>
    <submittedName>
        <fullName evidence="2">XRE family transcriptional regulator</fullName>
    </submittedName>
</protein>
<sequence length="240" mass="26439">MEVRPVTAAPRDDLARRIAGEITLSNDPGATLRKWRTDFDISQTALAEQLDVSSSVVSDYESGRRESPGIGVIRRMVEALLDIDEARGGSRIRQYARVLSAGFESDIVQDLREYPTSIPLDTFYDAIGATEIVSGDEDRISGHTVINSIQAITRLSSEEFYRLYGQSTSRSLVFTDVTRGESPLVAMRVVTPTPNAVVLHGLTEDDLWEHAPSLATIDGFGLAVTNRDLDEMLEALRKLP</sequence>
<dbReference type="InterPro" id="IPR010982">
    <property type="entry name" value="Lambda_DNA-bd_dom_sf"/>
</dbReference>
<proteinExistence type="predicted"/>
<dbReference type="EMBL" id="AOLK01000022">
    <property type="protein sequence ID" value="ELZ82550.1"/>
    <property type="molecule type" value="Genomic_DNA"/>
</dbReference>
<dbReference type="STRING" id="1230453.C453_15733"/>
<organism evidence="2 3">
    <name type="scientific">Haloferax elongans ATCC BAA-1513</name>
    <dbReference type="NCBI Taxonomy" id="1230453"/>
    <lineage>
        <taxon>Archaea</taxon>
        <taxon>Methanobacteriati</taxon>
        <taxon>Methanobacteriota</taxon>
        <taxon>Stenosarchaea group</taxon>
        <taxon>Halobacteria</taxon>
        <taxon>Halobacteriales</taxon>
        <taxon>Haloferacaceae</taxon>
        <taxon>Haloferax</taxon>
    </lineage>
</organism>
<dbReference type="GO" id="GO:0003677">
    <property type="term" value="F:DNA binding"/>
    <property type="evidence" value="ECO:0007669"/>
    <property type="project" value="InterPro"/>
</dbReference>
<accession>M0HDJ0</accession>